<comment type="PTM">
    <text evidence="3">Carboxylation is probably crucial for Mg(2+) binding and, consequently, for the gamma-phosphate positioning of ATP.</text>
</comment>
<dbReference type="Gene3D" id="3.90.190.20">
    <property type="entry name" value="Mur ligase, C-terminal domain"/>
    <property type="match status" value="1"/>
</dbReference>
<feature type="modified residue" description="N6-carboxylysine" evidence="3">
    <location>
        <position position="238"/>
    </location>
</feature>
<dbReference type="InterPro" id="IPR035911">
    <property type="entry name" value="MurE/MurF_N"/>
</dbReference>
<name>A0A4D7CX56_9ENTE</name>
<dbReference type="PANTHER" id="PTHR23135">
    <property type="entry name" value="MUR LIGASE FAMILY MEMBER"/>
    <property type="match status" value="1"/>
</dbReference>
<feature type="binding site" evidence="3">
    <location>
        <begin position="125"/>
        <end position="131"/>
    </location>
    <ligand>
        <name>ATP</name>
        <dbReference type="ChEBI" id="CHEBI:30616"/>
    </ligand>
</feature>
<dbReference type="GO" id="GO:0071555">
    <property type="term" value="P:cell wall organization"/>
    <property type="evidence" value="ECO:0007669"/>
    <property type="project" value="UniProtKB-KW"/>
</dbReference>
<feature type="binding site" evidence="3">
    <location>
        <position position="204"/>
    </location>
    <ligand>
        <name>UDP-N-acetyl-alpha-D-muramoyl-L-alanyl-D-glutamate</name>
        <dbReference type="ChEBI" id="CHEBI:83900"/>
    </ligand>
</feature>
<dbReference type="InterPro" id="IPR036615">
    <property type="entry name" value="Mur_ligase_C_dom_sf"/>
</dbReference>
<proteinExistence type="inferred from homology"/>
<dbReference type="HAMAP" id="MF_00208">
    <property type="entry name" value="MurE"/>
    <property type="match status" value="1"/>
</dbReference>
<feature type="domain" description="Mur ligase C-terminal" evidence="5">
    <location>
        <begin position="348"/>
        <end position="474"/>
    </location>
</feature>
<dbReference type="UniPathway" id="UPA00219"/>
<dbReference type="InterPro" id="IPR013221">
    <property type="entry name" value="Mur_ligase_cen"/>
</dbReference>
<evidence type="ECO:0000313" key="7">
    <source>
        <dbReference type="EMBL" id="QCI86466.1"/>
    </source>
</evidence>
<dbReference type="SUPFAM" id="SSF53623">
    <property type="entry name" value="MurD-like peptide ligases, catalytic domain"/>
    <property type="match status" value="1"/>
</dbReference>
<organism evidence="7 8">
    <name type="scientific">Vagococcus zengguangii</name>
    <dbReference type="NCBI Taxonomy" id="2571750"/>
    <lineage>
        <taxon>Bacteria</taxon>
        <taxon>Bacillati</taxon>
        <taxon>Bacillota</taxon>
        <taxon>Bacilli</taxon>
        <taxon>Lactobacillales</taxon>
        <taxon>Enterococcaceae</taxon>
        <taxon>Vagococcus</taxon>
    </lineage>
</organism>
<comment type="function">
    <text evidence="3">Catalyzes the addition of an amino acid to the nucleotide precursor UDP-N-acetylmuramoyl-L-alanyl-D-glutamate (UMAG) in the biosynthesis of bacterial cell-wall peptidoglycan.</text>
</comment>
<evidence type="ECO:0000259" key="6">
    <source>
        <dbReference type="Pfam" id="PF08245"/>
    </source>
</evidence>
<comment type="subcellular location">
    <subcellularLocation>
        <location evidence="3 4">Cytoplasm</location>
    </subcellularLocation>
</comment>
<dbReference type="InterPro" id="IPR005761">
    <property type="entry name" value="UDP-N-AcMur-Glu-dNH2Pim_ligase"/>
</dbReference>
<keyword evidence="3 4" id="KW-0131">Cell cycle</keyword>
<evidence type="ECO:0000256" key="1">
    <source>
        <dbReference type="ARBA" id="ARBA00004752"/>
    </source>
</evidence>
<dbReference type="GO" id="GO:0016881">
    <property type="term" value="F:acid-amino acid ligase activity"/>
    <property type="evidence" value="ECO:0007669"/>
    <property type="project" value="UniProtKB-UniRule"/>
</dbReference>
<comment type="similarity">
    <text evidence="2 3">Belongs to the MurCDEF family. MurE subfamily.</text>
</comment>
<dbReference type="KEGG" id="vao:FA707_05565"/>
<dbReference type="GO" id="GO:0000287">
    <property type="term" value="F:magnesium ion binding"/>
    <property type="evidence" value="ECO:0007669"/>
    <property type="project" value="UniProtKB-UniRule"/>
</dbReference>
<evidence type="ECO:0000259" key="5">
    <source>
        <dbReference type="Pfam" id="PF02875"/>
    </source>
</evidence>
<keyword evidence="8" id="KW-1185">Reference proteome</keyword>
<feature type="domain" description="Mur ligase central" evidence="6">
    <location>
        <begin position="124"/>
        <end position="325"/>
    </location>
</feature>
<dbReference type="Pfam" id="PF08245">
    <property type="entry name" value="Mur_ligase_M"/>
    <property type="match status" value="1"/>
</dbReference>
<evidence type="ECO:0000256" key="4">
    <source>
        <dbReference type="RuleBase" id="RU004135"/>
    </source>
</evidence>
<dbReference type="GO" id="GO:0008360">
    <property type="term" value="P:regulation of cell shape"/>
    <property type="evidence" value="ECO:0007669"/>
    <property type="project" value="UniProtKB-KW"/>
</dbReference>
<accession>A0A4D7CX56</accession>
<keyword evidence="3" id="KW-0460">Magnesium</keyword>
<keyword evidence="3 4" id="KW-0961">Cell wall biogenesis/degradation</keyword>
<keyword evidence="3 4" id="KW-0573">Peptidoglycan synthesis</keyword>
<dbReference type="Gene3D" id="3.40.1390.10">
    <property type="entry name" value="MurE/MurF, N-terminal domain"/>
    <property type="match status" value="1"/>
</dbReference>
<reference evidence="7 8" key="1">
    <citation type="submission" date="2019-04" db="EMBL/GenBank/DDBJ databases">
        <title>Vagococcus sp. nov., isolated from faeces of yaks (Bos grunniens).</title>
        <authorList>
            <person name="Ge Y."/>
        </authorList>
    </citation>
    <scope>NUCLEOTIDE SEQUENCE [LARGE SCALE GENOMIC DNA]</scope>
    <source>
        <strain evidence="7 8">MN-17</strain>
    </source>
</reference>
<comment type="caution">
    <text evidence="3">Lacks conserved residue(s) required for the propagation of feature annotation.</text>
</comment>
<dbReference type="EC" id="6.3.2.-" evidence="3"/>
<gene>
    <name evidence="3 7" type="primary">murE</name>
    <name evidence="7" type="ORF">FA707_05565</name>
</gene>
<sequence>MLTINQIVGILENEKLFKEMIINNHWSYKCPENIQQQEIKQITYDSREATADSLFFCKGLSFKEDYLLAACDKGLTYYVSEVAYEKAPENTVAIIVTDIRKAMAVIAMNFYDMPQNDLKIIAYTGTKGKTSSAYFCYSILKHVTNNKTALFSTLETYIGGEEAFKSNLTTEEALPLYKMMRQAVDNGMTHLVMEVSSQAYKLDRVYGLIYDVGVFLNISPDHISPIEHPTFDDYFYCKRQLANHSKQFILNLDSDYSSFMLEECQAKQKALVTFGENNTSADVSFASVNEHTFTIAPNAWTIDGEFSLKVEGVFNQSNATSALLACSLVSDAQPSIYQQGLEETVIPGRMEKVMAGETPVYIDFAHNYLSLDNLLAHVHQSYPDHEIKLVIGSTGDKGVERRMDFGKVINRYVTHAILTSDDPGTEDPQTIAEVIQAYINDNVRTEIILNRKEAILYALKNATASDVVIVAGKGTDKYQIIGTQKIAYQGDRNIVDEFISKEDVING</sequence>
<protein>
    <recommendedName>
        <fullName evidence="3">UDP-N-acetylmuramyl-tripeptide synthetase</fullName>
        <ecNumber evidence="3">6.3.2.-</ecNumber>
    </recommendedName>
    <alternativeName>
        <fullName evidence="3">UDP-MurNAc-tripeptide synthetase</fullName>
    </alternativeName>
</protein>
<dbReference type="GO" id="GO:0051301">
    <property type="term" value="P:cell division"/>
    <property type="evidence" value="ECO:0007669"/>
    <property type="project" value="UniProtKB-KW"/>
</dbReference>
<dbReference type="Pfam" id="PF02875">
    <property type="entry name" value="Mur_ligase_C"/>
    <property type="match status" value="1"/>
</dbReference>
<feature type="binding site" evidence="3">
    <location>
        <position position="46"/>
    </location>
    <ligand>
        <name>UDP-N-acetyl-alpha-D-muramoyl-L-alanyl-D-glutamate</name>
        <dbReference type="ChEBI" id="CHEBI:83900"/>
    </ligand>
</feature>
<keyword evidence="3" id="KW-0963">Cytoplasm</keyword>
<dbReference type="AlphaFoldDB" id="A0A4D7CX56"/>
<dbReference type="Proteomes" id="UP000298615">
    <property type="component" value="Chromosome"/>
</dbReference>
<dbReference type="EMBL" id="CP039712">
    <property type="protein sequence ID" value="QCI86466.1"/>
    <property type="molecule type" value="Genomic_DNA"/>
</dbReference>
<comment type="pathway">
    <text evidence="1 3 4">Cell wall biogenesis; peptidoglycan biosynthesis.</text>
</comment>
<dbReference type="SUPFAM" id="SSF63418">
    <property type="entry name" value="MurE/MurF N-terminal domain"/>
    <property type="match status" value="1"/>
</dbReference>
<evidence type="ECO:0000256" key="3">
    <source>
        <dbReference type="HAMAP-Rule" id="MF_00208"/>
    </source>
</evidence>
<dbReference type="InterPro" id="IPR036565">
    <property type="entry name" value="Mur-like_cat_sf"/>
</dbReference>
<keyword evidence="3" id="KW-0067">ATP-binding</keyword>
<evidence type="ECO:0000313" key="8">
    <source>
        <dbReference type="Proteomes" id="UP000298615"/>
    </source>
</evidence>
<dbReference type="InterPro" id="IPR004101">
    <property type="entry name" value="Mur_ligase_C"/>
</dbReference>
<dbReference type="RefSeq" id="WP_136953297.1">
    <property type="nucleotide sequence ID" value="NZ_CP039712.1"/>
</dbReference>
<comment type="cofactor">
    <cofactor evidence="3">
        <name>Mg(2+)</name>
        <dbReference type="ChEBI" id="CHEBI:18420"/>
    </cofactor>
</comment>
<dbReference type="SUPFAM" id="SSF53244">
    <property type="entry name" value="MurD-like peptide ligases, peptide-binding domain"/>
    <property type="match status" value="1"/>
</dbReference>
<evidence type="ECO:0000256" key="2">
    <source>
        <dbReference type="ARBA" id="ARBA00005898"/>
    </source>
</evidence>
<dbReference type="GO" id="GO:0009252">
    <property type="term" value="P:peptidoglycan biosynthetic process"/>
    <property type="evidence" value="ECO:0007669"/>
    <property type="project" value="UniProtKB-UniRule"/>
</dbReference>
<dbReference type="NCBIfam" id="TIGR01085">
    <property type="entry name" value="murE"/>
    <property type="match status" value="1"/>
</dbReference>
<keyword evidence="3 4" id="KW-0132">Cell division</keyword>
<feature type="binding site" evidence="3">
    <location>
        <begin position="169"/>
        <end position="170"/>
    </location>
    <ligand>
        <name>UDP-N-acetyl-alpha-D-muramoyl-L-alanyl-D-glutamate</name>
        <dbReference type="ChEBI" id="CHEBI:83900"/>
    </ligand>
</feature>
<dbReference type="Gene3D" id="3.40.1190.10">
    <property type="entry name" value="Mur-like, catalytic domain"/>
    <property type="match status" value="1"/>
</dbReference>
<dbReference type="GO" id="GO:0005524">
    <property type="term" value="F:ATP binding"/>
    <property type="evidence" value="ECO:0007669"/>
    <property type="project" value="UniProtKB-UniRule"/>
</dbReference>
<dbReference type="OrthoDB" id="9800958at2"/>
<dbReference type="PANTHER" id="PTHR23135:SF4">
    <property type="entry name" value="UDP-N-ACETYLMURAMOYL-L-ALANYL-D-GLUTAMATE--2,6-DIAMINOPIMELATE LIGASE MURE HOMOLOG, CHLOROPLASTIC"/>
    <property type="match status" value="1"/>
</dbReference>
<keyword evidence="3" id="KW-0436">Ligase</keyword>
<keyword evidence="3 4" id="KW-0133">Cell shape</keyword>
<keyword evidence="3" id="KW-0547">Nucleotide-binding</keyword>
<dbReference type="GO" id="GO:0005737">
    <property type="term" value="C:cytoplasm"/>
    <property type="evidence" value="ECO:0007669"/>
    <property type="project" value="UniProtKB-SubCell"/>
</dbReference>
<feature type="binding site" evidence="3">
    <location>
        <position position="196"/>
    </location>
    <ligand>
        <name>UDP-N-acetyl-alpha-D-muramoyl-L-alanyl-D-glutamate</name>
        <dbReference type="ChEBI" id="CHEBI:83900"/>
    </ligand>
</feature>